<evidence type="ECO:0000259" key="6">
    <source>
        <dbReference type="PROSITE" id="PS50026"/>
    </source>
</evidence>
<dbReference type="SUPFAM" id="SSF51126">
    <property type="entry name" value="Pectin lyase-like"/>
    <property type="match status" value="2"/>
</dbReference>
<dbReference type="SMART" id="SM00710">
    <property type="entry name" value="PbH1"/>
    <property type="match status" value="10"/>
</dbReference>
<keyword evidence="3 4" id="KW-1015">Disulfide bond</keyword>
<protein>
    <recommendedName>
        <fullName evidence="6">EGF-like domain-containing protein</fullName>
    </recommendedName>
</protein>
<dbReference type="CDD" id="cd11304">
    <property type="entry name" value="Cadherin_repeat"/>
    <property type="match status" value="1"/>
</dbReference>
<proteinExistence type="predicted"/>
<dbReference type="PANTHER" id="PTHR11219:SF70">
    <property type="entry name" value="EGF-LIKE DOMAIN-CONTAINING PROTEIN"/>
    <property type="match status" value="1"/>
</dbReference>
<feature type="region of interest" description="Disordered" evidence="5">
    <location>
        <begin position="2877"/>
        <end position="3059"/>
    </location>
</feature>
<comment type="caution">
    <text evidence="4">Lacks conserved residue(s) required for the propagation of feature annotation.</text>
</comment>
<comment type="caution">
    <text evidence="7">The sequence shown here is derived from an EMBL/GenBank/DDBJ whole genome shotgun (WGS) entry which is preliminary data.</text>
</comment>
<dbReference type="OrthoDB" id="5790562at2759"/>
<dbReference type="PANTHER" id="PTHR11219">
    <property type="entry name" value="TENEURIN AND N-ACETYLGLUCOSAMINE-1-PHOSPHODIESTER ALPHA-N-ACETYLGLUCOSAMINIDASE"/>
    <property type="match status" value="1"/>
</dbReference>
<sequence length="3325" mass="360820">MIPSQSHQVLIITPEDEDLPLAAAHAAHPCQLKSMFYSQLALTFFLSVDFLSLNFRFSSIPHDPRLHGNVTPAMYPRSIFLFVFVLQDVAASFLRVESGHQRILIDGRDPYVGFFTRIIFHEPTCISAVTIHCLKPLTGAEEIDILYSECDHDHWKVAHYTNTKETFTLRNEVVARQLSISSPLVLSIIDVQVESCGRRNLTIPPERCRASHPRRHGKQKVAIRARDYERRRRKRSIEYVLPAVYRADASPYDIPVDVVIPHDRTVVIQPGVTLRFGDEAGFTVHGVLIVNGTKSAPVIFEPEGNQWKGLEFINAAQPSQFSYANISGSSLGITVRSGVPPTIDNVISTSNQYGFDIKTTSNVRITRSSALNSEKTGFRIATKGDVSLDSCLSASNREHGFRIEANGSVSVVDSHAFSNSQHGLLLLGAPPSTVVQGSLISSSGRNGIHLEKTPGRFSTVKIHDVNVTGHYYSAAVEFEDITDVDLEINRCAISDNFNGGVSLDGITANSTITILSSNFTRNRGTTVTMSLIRDSDVIIHGNSFSSNHLNDFGEHEAVLDIATFAEQSGRVVPVSIAKNNFVANLARSVVVLDMPEGEIKANYFSNVQSACEISRAAPVHADTVENYWGHENEADFLPRICALNRSLNYEIFDLEDTSTNGSTHGTTAETTTPSALQNAIGHSNLAVPIVPAARTGSGEKANDSAKISLRPFENTYNQVKAVSEPYSISSEVAVYPGQIVIVEPGTQFEFAPGIGITVQERGKLYLNGTAEHPIRLFGEATWRGLVVKPGGTLVLSHTSIEGASIGLWIDSEKVQVENAQIVDSVVHAVEITANAGPEVDLGHSEILRAKGTGVGVDERKTSIAIRYCTMYSYSMPISKCYYSNIAIRDGWGSGIDFVSPTQDVQIENVLVSNGSSYAVHIVEFPAAPLKSVLIRNATVADQSRGHAGVLVTGGWAEEISVDRSTFTRNTVPSLIIGLECHEQPSRTRLTNSTFVNNEETVVHLDVGECGALEVTRNSFLENNNSGQEGVLMVNAQPREGSSSLPLSIEENEFAKNGGEYSAMLSMHGSHPANGSFRGNRLHDNINSVASVVLTSPHYRLESNDFSNPLSVHELDVRSDGSWKVQATGNNWGTDDAKKAFKGPEGSGSILMAPARFAPLPGGPPPIIPENSDNSQCAHLNFCSHVGRCEGGVCVCPLNYLGLDCSIPTGCPANCSNNGVCDMNKCVCYDGWTSVDCSTPLCRYDCHGHGKCVSRNECECEEGWGGEFCEEVGCRDGTCAHGTCVASKCQCADGWRGSRCSIPICQHCSINGQCVAPDKCQCFDGYEGEDCSICRGPVCQTCDFDCVHGTCERETRTCSCARGWSGAACDVCRSANCQVKSSVFYIMPSTADREDVNVVVNVFGAEFPKTATSAYTCIFGASYSEGQRISSSVVRCRVPRDLSIGRHLFNLAPEGSISVIPNFDVRPIHFTVYDSCSPSLCKGVCIGPLCVCPKGTTGVNCELIEIIPSIDRHFIENQRASIASEGSPYIVVLPTMQGSLHRVNSTIKDLRFDSSRGIIEWAEPIGSVHPYEITVVSNSLSGESSISWNVTVEPSYTAEVNSVSKVDGTNEMRVTGRVRGIKENQSVPVKIWIHEKNDEKPTESIIYSNGTMFTYDYVPEAAGEFTVLASHPGVSPISDGVRFDVPPLQLSIDTSARGAVVRGVEHCDGTMLRPQNGTVSIEQVLANEISMVERAMDWREETVTLLRCDGRRELWRNQLSPRIPHVTAVPSAIALPMGSSRSKVFEVVIYRNGVFLRPPLKLTASDNSQPVFVIASDPDIDQIDASTKYDRIKLALGQNADYREAKNTSLQLVAAAEVMVSVPIYFVPSQSKLSVSICLKDAFDQQPTNVQEAAILSVSNIALGVDDVRSHLRLNQEYVQFSLVEGFYEIMVKAPNYRTVSEVVHITPANTSFCISMEATDPRSLITVGEGGIAIMNVKGAGEIRFPHVEFNPSAINRSDTRILVSVSGHNAGLVSMAPFQNDVLILTPSVRSVAVNSSFWITVEWKGAVTSSAGCNARVISVPFLFLADSSNELTRVSFDLVVVANDADYKHWKVCDGANRPVPVAYSTTVTCDCSQGARTRCRRKYKSAAACGSAWKRISDDTVSLQVLSTYFLLLTDCKSVHVNMTELDEAMQCVSSLESECPILHRRRRSVSFQKDPMLGDGPVDVINHLSSVNGQVPAVLSPMLPILNALDMQSIRMATLYSDFVQKIQKIFPPRLTDPLTNDVIEKFLAAIGDGSEQGVAISPAEADQFEDKELVKLWNATVNDWTSGRMDSPSENQGIPYSDVKQLVVTADRLHSLTRQNGASDPFSLLHEYIGQILTTNDSRDEECLAAAVVVDPVVIYEDSSVTIDVYIESLQDTTLTNIDLSIDFVRNDMFAPRINFGVGPSWSAGINTMNGFGILAARSSFEMHWTRKIIAENRLTTSAFYQALIVLGFHRDGMPSKQRLKSPLLEIRPRRSIRVLHFVNGDVTNSLKEPFSAMTAVMNIGYSPLTDVRVLHTDIDLVTSSVAAPFDIVRMELDGKRIGSTLTPVIGDIKSGTSRRITYHITTPGQAASFANMSTVLTVDGKLVPVEDEHIYSIKAAASEKDGFIVSSLANPEPVFFYRPDIGSIVNIVPLQYSTTHVKTTDDPKKFAILASFRNLLSPGFTGALWGTFKLPSIPDNYRLTRVIDQRGARTRVVTPVTWTEQQDEGKVLNFIDSGAAFPVSDIVYEMEFSEPTKEAGPEFDQTSYRVQIFPGAWPQPGFPLAAISAHSPESSNLTYSLYTPDNEKAFAVDPHTGELFLMAPVPPGDEFCTLLVARDQLGQEKRVPVAINTGGPRRECVMFDTEGLSSSTYHGPHRGSIGPWFPIEPPTMSPTEQPATPYTTLPDSSPPTPPTPWIPPDSSSQTPPTPWIPVTTPTAPPTTSQQTLVPHSSTEGTTTVTTAQPSTTTDSADQVSTQTAQTSELSTTSPVSWTTDTIPITPTSSTDGFPTPIETISPETSTTVTVVGSSTISTDEVSPSMTTSVSESTTTITSTTAEMVEPTYPTPISPDSSPQTLPHPWTTATETAPPIFTITPDTHPQPITQLTSTTDGEFPTPPLTVLPDSHMTATAMPQGSTAGTLAPSQTPETLRTTTEVIITITPDSSPETVPQVTWTGSTQETTHSVSIDHTLPTVPSSTQWAEPTTVVTTPPELSTVVTGASTVEPVVTMTPDTTLVTMEPTQSVLTVNPEEGTTHGGFPTVLPPVIIPTGGGATLATFATTAKPKTTLDPYYGMACSKRGEPIWDLICELSKTSIRKD</sequence>
<dbReference type="InterPro" id="IPR051216">
    <property type="entry name" value="Teneurin"/>
</dbReference>
<dbReference type="GO" id="GO:0008045">
    <property type="term" value="P:motor neuron axon guidance"/>
    <property type="evidence" value="ECO:0007669"/>
    <property type="project" value="TreeGrafter"/>
</dbReference>
<dbReference type="Proteomes" id="UP000024635">
    <property type="component" value="Unassembled WGS sequence"/>
</dbReference>
<feature type="disulfide bond" evidence="4">
    <location>
        <begin position="1241"/>
        <end position="1251"/>
    </location>
</feature>
<evidence type="ECO:0000256" key="2">
    <source>
        <dbReference type="ARBA" id="ARBA00022737"/>
    </source>
</evidence>
<organism evidence="7 8">
    <name type="scientific">Ancylostoma ceylanicum</name>
    <dbReference type="NCBI Taxonomy" id="53326"/>
    <lineage>
        <taxon>Eukaryota</taxon>
        <taxon>Metazoa</taxon>
        <taxon>Ecdysozoa</taxon>
        <taxon>Nematoda</taxon>
        <taxon>Chromadorea</taxon>
        <taxon>Rhabditida</taxon>
        <taxon>Rhabditina</taxon>
        <taxon>Rhabditomorpha</taxon>
        <taxon>Strongyloidea</taxon>
        <taxon>Ancylostomatidae</taxon>
        <taxon>Ancylostomatinae</taxon>
        <taxon>Ancylostoma</taxon>
    </lineage>
</organism>
<feature type="compositionally biased region" description="Low complexity" evidence="5">
    <location>
        <begin position="2961"/>
        <end position="2976"/>
    </location>
</feature>
<evidence type="ECO:0000256" key="5">
    <source>
        <dbReference type="SAM" id="MobiDB-lite"/>
    </source>
</evidence>
<feature type="disulfide bond" evidence="4">
    <location>
        <begin position="1321"/>
        <end position="1330"/>
    </location>
</feature>
<dbReference type="Gene3D" id="2.160.20.10">
    <property type="entry name" value="Single-stranded right-handed beta-helix, Pectin lyase-like"/>
    <property type="match status" value="2"/>
</dbReference>
<dbReference type="GO" id="GO:0016020">
    <property type="term" value="C:membrane"/>
    <property type="evidence" value="ECO:0007669"/>
    <property type="project" value="InterPro"/>
</dbReference>
<evidence type="ECO:0000313" key="7">
    <source>
        <dbReference type="EMBL" id="EYB92441.1"/>
    </source>
</evidence>
<dbReference type="InterPro" id="IPR011050">
    <property type="entry name" value="Pectin_lyase_fold/virulence"/>
</dbReference>
<dbReference type="Pfam" id="PF25024">
    <property type="entry name" value="EGF_TEN"/>
    <property type="match status" value="1"/>
</dbReference>
<feature type="compositionally biased region" description="Polar residues" evidence="5">
    <location>
        <begin position="2951"/>
        <end position="2960"/>
    </location>
</feature>
<evidence type="ECO:0000256" key="4">
    <source>
        <dbReference type="PROSITE-ProRule" id="PRU00076"/>
    </source>
</evidence>
<dbReference type="EMBL" id="JARK01001530">
    <property type="protein sequence ID" value="EYB92441.1"/>
    <property type="molecule type" value="Genomic_DNA"/>
</dbReference>
<feature type="domain" description="EGF-like" evidence="6">
    <location>
        <begin position="1300"/>
        <end position="1331"/>
    </location>
</feature>
<keyword evidence="8" id="KW-1185">Reference proteome</keyword>
<accession>A0A016SPY9</accession>
<dbReference type="Gene3D" id="2.10.25.10">
    <property type="entry name" value="Laminin"/>
    <property type="match status" value="3"/>
</dbReference>
<dbReference type="PROSITE" id="PS00022">
    <property type="entry name" value="EGF_1"/>
    <property type="match status" value="3"/>
</dbReference>
<dbReference type="SMART" id="SM00181">
    <property type="entry name" value="EGF"/>
    <property type="match status" value="7"/>
</dbReference>
<dbReference type="PROSITE" id="PS01186">
    <property type="entry name" value="EGF_2"/>
    <property type="match status" value="1"/>
</dbReference>
<evidence type="ECO:0000256" key="3">
    <source>
        <dbReference type="ARBA" id="ARBA00023157"/>
    </source>
</evidence>
<keyword evidence="2" id="KW-0677">Repeat</keyword>
<feature type="compositionally biased region" description="Low complexity" evidence="5">
    <location>
        <begin position="2927"/>
        <end position="2950"/>
    </location>
</feature>
<dbReference type="InterPro" id="IPR000742">
    <property type="entry name" value="EGF"/>
</dbReference>
<feature type="compositionally biased region" description="Pro residues" evidence="5">
    <location>
        <begin position="2915"/>
        <end position="2926"/>
    </location>
</feature>
<dbReference type="InterPro" id="IPR006626">
    <property type="entry name" value="PbH1"/>
</dbReference>
<name>A0A016SPY9_9BILA</name>
<feature type="compositionally biased region" description="Polar residues" evidence="5">
    <location>
        <begin position="2977"/>
        <end position="3000"/>
    </location>
</feature>
<dbReference type="InterPro" id="IPR015919">
    <property type="entry name" value="Cadherin-like_sf"/>
</dbReference>
<dbReference type="GO" id="GO:0005509">
    <property type="term" value="F:calcium ion binding"/>
    <property type="evidence" value="ECO:0007669"/>
    <property type="project" value="InterPro"/>
</dbReference>
<reference evidence="8" key="1">
    <citation type="journal article" date="2015" name="Nat. Genet.">
        <title>The genome and transcriptome of the zoonotic hookworm Ancylostoma ceylanicum identify infection-specific gene families.</title>
        <authorList>
            <person name="Schwarz E.M."/>
            <person name="Hu Y."/>
            <person name="Antoshechkin I."/>
            <person name="Miller M.M."/>
            <person name="Sternberg P.W."/>
            <person name="Aroian R.V."/>
        </authorList>
    </citation>
    <scope>NUCLEOTIDE SEQUENCE</scope>
    <source>
        <strain evidence="8">HY135</strain>
    </source>
</reference>
<gene>
    <name evidence="7" type="primary">Acey_s0194.g1447</name>
    <name evidence="7" type="ORF">Y032_0194g1447</name>
</gene>
<dbReference type="STRING" id="53326.A0A016SPY9"/>
<dbReference type="SUPFAM" id="SSF49313">
    <property type="entry name" value="Cadherin-like"/>
    <property type="match status" value="1"/>
</dbReference>
<feature type="disulfide bond" evidence="4">
    <location>
        <begin position="1259"/>
        <end position="1268"/>
    </location>
</feature>
<dbReference type="InterPro" id="IPR039448">
    <property type="entry name" value="Beta_helix"/>
</dbReference>
<keyword evidence="1 4" id="KW-0245">EGF-like domain</keyword>
<dbReference type="InterPro" id="IPR012334">
    <property type="entry name" value="Pectin_lyas_fold"/>
</dbReference>
<dbReference type="Pfam" id="PF13229">
    <property type="entry name" value="Beta_helix"/>
    <property type="match status" value="2"/>
</dbReference>
<dbReference type="PROSITE" id="PS50026">
    <property type="entry name" value="EGF_3"/>
    <property type="match status" value="2"/>
</dbReference>
<feature type="compositionally biased region" description="Low complexity" evidence="5">
    <location>
        <begin position="3001"/>
        <end position="3059"/>
    </location>
</feature>
<evidence type="ECO:0000313" key="8">
    <source>
        <dbReference type="Proteomes" id="UP000024635"/>
    </source>
</evidence>
<feature type="domain" description="EGF-like" evidence="6">
    <location>
        <begin position="1237"/>
        <end position="1269"/>
    </location>
</feature>
<evidence type="ECO:0000256" key="1">
    <source>
        <dbReference type="ARBA" id="ARBA00022536"/>
    </source>
</evidence>